<name>A0A5B8JN97_9ACTN</name>
<dbReference type="KEGG" id="sqz:FQU76_24190"/>
<dbReference type="AlphaFoldDB" id="A0A5B8JN97"/>
<dbReference type="Proteomes" id="UP000320580">
    <property type="component" value="Chromosome"/>
</dbReference>
<reference evidence="2 3" key="1">
    <citation type="submission" date="2019-07" db="EMBL/GenBank/DDBJ databases">
        <authorList>
            <person name="Zhu P."/>
        </authorList>
    </citation>
    <scope>NUCLEOTIDE SEQUENCE [LARGE SCALE GENOMIC DNA]</scope>
    <source>
        <strain evidence="2 3">SSL-25</strain>
    </source>
</reference>
<protein>
    <recommendedName>
        <fullName evidence="4">DUF2970 domain-containing protein</fullName>
    </recommendedName>
</protein>
<keyword evidence="1" id="KW-1133">Transmembrane helix</keyword>
<feature type="transmembrane region" description="Helical" evidence="1">
    <location>
        <begin position="37"/>
        <end position="58"/>
    </location>
</feature>
<keyword evidence="3" id="KW-1185">Reference proteome</keyword>
<keyword evidence="1" id="KW-0812">Transmembrane</keyword>
<gene>
    <name evidence="2" type="ORF">FQU76_24190</name>
</gene>
<evidence type="ECO:0000313" key="3">
    <source>
        <dbReference type="Proteomes" id="UP000320580"/>
    </source>
</evidence>
<organism evidence="2 3">
    <name type="scientific">Streptomyces qinzhouensis</name>
    <dbReference type="NCBI Taxonomy" id="2599401"/>
    <lineage>
        <taxon>Bacteria</taxon>
        <taxon>Bacillati</taxon>
        <taxon>Actinomycetota</taxon>
        <taxon>Actinomycetes</taxon>
        <taxon>Kitasatosporales</taxon>
        <taxon>Streptomycetaceae</taxon>
        <taxon>Streptomyces</taxon>
    </lineage>
</organism>
<evidence type="ECO:0008006" key="4">
    <source>
        <dbReference type="Google" id="ProtNLM"/>
    </source>
</evidence>
<accession>A0A5B8JN97</accession>
<dbReference type="RefSeq" id="WP_146482407.1">
    <property type="nucleotide sequence ID" value="NZ_CP042266.1"/>
</dbReference>
<sequence length="64" mass="7044">MSVIPPLARRVRGWVAHPRRALRNGHDQPFNTWGCGLFLIALTCTFTGAVLGWLVAAFQRLGGL</sequence>
<keyword evidence="1" id="KW-0472">Membrane</keyword>
<evidence type="ECO:0000313" key="2">
    <source>
        <dbReference type="EMBL" id="QDY79103.1"/>
    </source>
</evidence>
<evidence type="ECO:0000256" key="1">
    <source>
        <dbReference type="SAM" id="Phobius"/>
    </source>
</evidence>
<proteinExistence type="predicted"/>
<dbReference type="EMBL" id="CP042266">
    <property type="protein sequence ID" value="QDY79103.1"/>
    <property type="molecule type" value="Genomic_DNA"/>
</dbReference>